<dbReference type="Proteomes" id="UP000076717">
    <property type="component" value="Unassembled WGS sequence"/>
</dbReference>
<protein>
    <submittedName>
        <fullName evidence="1">Uncharacterized protein</fullName>
    </submittedName>
</protein>
<gene>
    <name evidence="1" type="ORF">ACH61_03212</name>
</gene>
<name>A0A162F6K6_9MICO</name>
<dbReference type="EMBL" id="LIIN01000247">
    <property type="protein sequence ID" value="KZX19693.1"/>
    <property type="molecule type" value="Genomic_DNA"/>
</dbReference>
<reference evidence="1 2" key="1">
    <citation type="submission" date="2015-08" db="EMBL/GenBank/DDBJ databases">
        <title>Draft Genome Sequence of Rathayibacter sp. Strain VKM Ac-2596 Isolated from Leaf Gall Induced by Plant-Parasitic Nematodes.</title>
        <authorList>
            <person name="Vasilenko O.V."/>
            <person name="Starodumova I.P."/>
            <person name="Tarlachkov S.V."/>
            <person name="Dorofeeva L.V."/>
            <person name="Evtushenko L.I."/>
        </authorList>
    </citation>
    <scope>NUCLEOTIDE SEQUENCE [LARGE SCALE GENOMIC DNA]</scope>
    <source>
        <strain evidence="1 2">VKM Ac-2596</strain>
    </source>
</reference>
<sequence length="202" mass="21336">MLGHGDIGLLAERLGVLLVGEGVRVDLLRLLRQLRHRAELIEEVARILALRHQARREVAAGSARQVGGEQAGAHLRGLRLGGGVARLRLELGDGVRGGIESFLGLAPASAFFIAVIDFSSTVVWRPEISPVIESISACLLASSFFAFCTSSHEGYFASSATAGVMPREAVTAVTANAAETVSGRRPFQARSRGAGVKLRAVV</sequence>
<dbReference type="AlphaFoldDB" id="A0A162F6K6"/>
<evidence type="ECO:0000313" key="2">
    <source>
        <dbReference type="Proteomes" id="UP000076717"/>
    </source>
</evidence>
<comment type="caution">
    <text evidence="1">The sequence shown here is derived from an EMBL/GenBank/DDBJ whole genome shotgun (WGS) entry which is preliminary data.</text>
</comment>
<organism evidence="1 2">
    <name type="scientific">Rathayibacter tanaceti</name>
    <dbReference type="NCBI Taxonomy" id="1671680"/>
    <lineage>
        <taxon>Bacteria</taxon>
        <taxon>Bacillati</taxon>
        <taxon>Actinomycetota</taxon>
        <taxon>Actinomycetes</taxon>
        <taxon>Micrococcales</taxon>
        <taxon>Microbacteriaceae</taxon>
        <taxon>Rathayibacter</taxon>
    </lineage>
</organism>
<accession>A0A162F6K6</accession>
<proteinExistence type="predicted"/>
<keyword evidence="2" id="KW-1185">Reference proteome</keyword>
<evidence type="ECO:0000313" key="1">
    <source>
        <dbReference type="EMBL" id="KZX19693.1"/>
    </source>
</evidence>